<dbReference type="InterPro" id="IPR050309">
    <property type="entry name" value="Type-B_Carboxylest/Lipase"/>
</dbReference>
<dbReference type="Pfam" id="PF00135">
    <property type="entry name" value="COesterase"/>
    <property type="match status" value="1"/>
</dbReference>
<evidence type="ECO:0000256" key="2">
    <source>
        <dbReference type="ARBA" id="ARBA00022801"/>
    </source>
</evidence>
<gene>
    <name evidence="5" type="ORF">DNG_09480</name>
</gene>
<dbReference type="GO" id="GO:0016787">
    <property type="term" value="F:hydrolase activity"/>
    <property type="evidence" value="ECO:0007669"/>
    <property type="project" value="UniProtKB-KW"/>
</dbReference>
<keyword evidence="2 3" id="KW-0378">Hydrolase</keyword>
<accession>A0AAE8N5T5</accession>
<evidence type="ECO:0000313" key="5">
    <source>
        <dbReference type="EMBL" id="SPO06786.1"/>
    </source>
</evidence>
<dbReference type="InterPro" id="IPR029058">
    <property type="entry name" value="AB_hydrolase_fold"/>
</dbReference>
<dbReference type="Gene3D" id="3.40.50.1820">
    <property type="entry name" value="alpha/beta hydrolase"/>
    <property type="match status" value="1"/>
</dbReference>
<keyword evidence="3" id="KW-0732">Signal</keyword>
<dbReference type="PANTHER" id="PTHR11559">
    <property type="entry name" value="CARBOXYLESTERASE"/>
    <property type="match status" value="1"/>
</dbReference>
<evidence type="ECO:0000259" key="4">
    <source>
        <dbReference type="Pfam" id="PF00135"/>
    </source>
</evidence>
<comment type="caution">
    <text evidence="5">The sequence shown here is derived from an EMBL/GenBank/DDBJ whole genome shotgun (WGS) entry which is preliminary data.</text>
</comment>
<dbReference type="SUPFAM" id="SSF53474">
    <property type="entry name" value="alpha/beta-Hydrolases"/>
    <property type="match status" value="1"/>
</dbReference>
<organism evidence="5 6">
    <name type="scientific">Cephalotrichum gorgonifer</name>
    <dbReference type="NCBI Taxonomy" id="2041049"/>
    <lineage>
        <taxon>Eukaryota</taxon>
        <taxon>Fungi</taxon>
        <taxon>Dikarya</taxon>
        <taxon>Ascomycota</taxon>
        <taxon>Pezizomycotina</taxon>
        <taxon>Sordariomycetes</taxon>
        <taxon>Hypocreomycetidae</taxon>
        <taxon>Microascales</taxon>
        <taxon>Microascaceae</taxon>
        <taxon>Cephalotrichum</taxon>
    </lineage>
</organism>
<sequence>MRTALISGLLLLPGAIAGSVPRVRNHKNDVTFEGLERNGIEIFLNIPYGEDTSGENRFKPPTLHVPEAGSTIKAQSYGPSCPQPLSNGSLLALGSITEVSEDCLNLNVARPKGVGPKDRLPVMVWIHGGGFWSGANSEPTTAPDGLVLESIENGLPVLHVAINYRLGFFGFATSDSLLAEGSGNAGMRDQRLALEWIRDNIANFGGDPERVTIFGQSSGGLAVGLHLLSYGGSKPVPFQRAICESQALEPGLTGSFTIDAFQALVDHVGCNATDLHSDETVECLRDLDTHTLLDSAIATKFDDISHNIGDIWMPVVDGDFLPAAPSELIREGKFAKVPTMMGWTDDDLNIFVETTVKTDQDTHDWISAYVPDVTPENIDGMLSLYPVSDFAGRANEAASAEYFRSARIMRDIIMVCEPIWYAQHLVQHGNKDVYLYDWNQTILEPALEKATGIPGLGPVHTAEFAYIFGNVSAYDVPRIPFEPTPEDFALAKRGSRSWSTFATTGSPSLRKHNTFKGFAALKDKRGIYVFVAGGPTEGLSAVDGPHSASSVRAQKLKERCDFLNSDEMIEQLKF</sequence>
<protein>
    <recommendedName>
        <fullName evidence="3">Carboxylic ester hydrolase</fullName>
        <ecNumber evidence="3">3.1.1.-</ecNumber>
    </recommendedName>
</protein>
<keyword evidence="6" id="KW-1185">Reference proteome</keyword>
<dbReference type="InterPro" id="IPR019826">
    <property type="entry name" value="Carboxylesterase_B_AS"/>
</dbReference>
<dbReference type="Proteomes" id="UP001187682">
    <property type="component" value="Unassembled WGS sequence"/>
</dbReference>
<dbReference type="PROSITE" id="PS00122">
    <property type="entry name" value="CARBOXYLESTERASE_B_1"/>
    <property type="match status" value="1"/>
</dbReference>
<reference evidence="5" key="1">
    <citation type="submission" date="2018-03" db="EMBL/GenBank/DDBJ databases">
        <authorList>
            <person name="Guldener U."/>
        </authorList>
    </citation>
    <scope>NUCLEOTIDE SEQUENCE</scope>
</reference>
<feature type="domain" description="Carboxylesterase type B" evidence="4">
    <location>
        <begin position="39"/>
        <end position="515"/>
    </location>
</feature>
<evidence type="ECO:0000256" key="3">
    <source>
        <dbReference type="RuleBase" id="RU361235"/>
    </source>
</evidence>
<dbReference type="EC" id="3.1.1.-" evidence="3"/>
<proteinExistence type="inferred from homology"/>
<feature type="chain" id="PRO_5041777730" description="Carboxylic ester hydrolase" evidence="3">
    <location>
        <begin position="18"/>
        <end position="574"/>
    </location>
</feature>
<name>A0AAE8N5T5_9PEZI</name>
<dbReference type="InterPro" id="IPR002018">
    <property type="entry name" value="CarbesteraseB"/>
</dbReference>
<evidence type="ECO:0000313" key="6">
    <source>
        <dbReference type="Proteomes" id="UP001187682"/>
    </source>
</evidence>
<evidence type="ECO:0000256" key="1">
    <source>
        <dbReference type="ARBA" id="ARBA00005964"/>
    </source>
</evidence>
<feature type="signal peptide" evidence="3">
    <location>
        <begin position="1"/>
        <end position="17"/>
    </location>
</feature>
<dbReference type="EMBL" id="ONZQ02000017">
    <property type="protein sequence ID" value="SPO06786.1"/>
    <property type="molecule type" value="Genomic_DNA"/>
</dbReference>
<comment type="similarity">
    <text evidence="1 3">Belongs to the type-B carboxylesterase/lipase family.</text>
</comment>
<dbReference type="AlphaFoldDB" id="A0AAE8N5T5"/>